<reference evidence="2" key="1">
    <citation type="journal article" date="2019" name="Int. J. Syst. Evol. Microbiol.">
        <title>The Global Catalogue of Microorganisms (GCM) 10K type strain sequencing project: providing services to taxonomists for standard genome sequencing and annotation.</title>
        <authorList>
            <consortium name="The Broad Institute Genomics Platform"/>
            <consortium name="The Broad Institute Genome Sequencing Center for Infectious Disease"/>
            <person name="Wu L."/>
            <person name="Ma J."/>
        </authorList>
    </citation>
    <scope>NUCLEOTIDE SEQUENCE [LARGE SCALE GENOMIC DNA]</scope>
    <source>
        <strain evidence="2">CGMCC 1.12778</strain>
    </source>
</reference>
<name>A0ABQ2B0Y9_9MICC</name>
<sequence>MEPVSEEPLPPAETLISARSLVEAGRPFAAHEVIEARWKAGPAQERDLWQGLAQICVGLTHAARGNSVGALRLFERGAARLEEYGSGGGPTYGLDLSAVVSCARNRMGAGG</sequence>
<dbReference type="Pfam" id="PF03745">
    <property type="entry name" value="DUF309"/>
    <property type="match status" value="1"/>
</dbReference>
<protein>
    <recommendedName>
        <fullName evidence="3">DUF309 domain-containing protein</fullName>
    </recommendedName>
</protein>
<accession>A0ABQ2B0Y9</accession>
<dbReference type="RefSeq" id="WP_268236318.1">
    <property type="nucleotide sequence ID" value="NZ_BMFW01000044.1"/>
</dbReference>
<dbReference type="InterPro" id="IPR023203">
    <property type="entry name" value="TTHA0068_sf"/>
</dbReference>
<evidence type="ECO:0000313" key="2">
    <source>
        <dbReference type="Proteomes" id="UP000643279"/>
    </source>
</evidence>
<dbReference type="PANTHER" id="PTHR34796:SF1">
    <property type="entry name" value="EXPRESSED PROTEIN"/>
    <property type="match status" value="1"/>
</dbReference>
<dbReference type="Gene3D" id="1.10.3450.10">
    <property type="entry name" value="TTHA0068-like"/>
    <property type="match status" value="1"/>
</dbReference>
<keyword evidence="2" id="KW-1185">Reference proteome</keyword>
<dbReference type="SUPFAM" id="SSF140663">
    <property type="entry name" value="TTHA0068-like"/>
    <property type="match status" value="1"/>
</dbReference>
<proteinExistence type="predicted"/>
<organism evidence="1 2">
    <name type="scientific">Arthrobacter liuii</name>
    <dbReference type="NCBI Taxonomy" id="1476996"/>
    <lineage>
        <taxon>Bacteria</taxon>
        <taxon>Bacillati</taxon>
        <taxon>Actinomycetota</taxon>
        <taxon>Actinomycetes</taxon>
        <taxon>Micrococcales</taxon>
        <taxon>Micrococcaceae</taxon>
        <taxon>Arthrobacter</taxon>
    </lineage>
</organism>
<dbReference type="InterPro" id="IPR005500">
    <property type="entry name" value="DUF309"/>
</dbReference>
<evidence type="ECO:0008006" key="3">
    <source>
        <dbReference type="Google" id="ProtNLM"/>
    </source>
</evidence>
<comment type="caution">
    <text evidence="1">The sequence shown here is derived from an EMBL/GenBank/DDBJ whole genome shotgun (WGS) entry which is preliminary data.</text>
</comment>
<dbReference type="PANTHER" id="PTHR34796">
    <property type="entry name" value="EXPRESSED PROTEIN"/>
    <property type="match status" value="1"/>
</dbReference>
<dbReference type="Proteomes" id="UP000643279">
    <property type="component" value="Unassembled WGS sequence"/>
</dbReference>
<evidence type="ECO:0000313" key="1">
    <source>
        <dbReference type="EMBL" id="GGI02289.1"/>
    </source>
</evidence>
<gene>
    <name evidence="1" type="ORF">GCM10007170_43660</name>
</gene>
<dbReference type="EMBL" id="BMFW01000044">
    <property type="protein sequence ID" value="GGI02289.1"/>
    <property type="molecule type" value="Genomic_DNA"/>
</dbReference>